<dbReference type="InterPro" id="IPR001647">
    <property type="entry name" value="HTH_TetR"/>
</dbReference>
<dbReference type="InterPro" id="IPR036271">
    <property type="entry name" value="Tet_transcr_reg_TetR-rel_C_sf"/>
</dbReference>
<keyword evidence="1" id="KW-0805">Transcription regulation</keyword>
<accession>A0ABV9ZED3</accession>
<proteinExistence type="predicted"/>
<evidence type="ECO:0000256" key="3">
    <source>
        <dbReference type="ARBA" id="ARBA00023163"/>
    </source>
</evidence>
<dbReference type="RefSeq" id="WP_378022123.1">
    <property type="nucleotide sequence ID" value="NZ_JBHSKG010000008.1"/>
</dbReference>
<dbReference type="InterPro" id="IPR009057">
    <property type="entry name" value="Homeodomain-like_sf"/>
</dbReference>
<evidence type="ECO:0000256" key="1">
    <source>
        <dbReference type="ARBA" id="ARBA00023015"/>
    </source>
</evidence>
<dbReference type="Gene3D" id="1.10.357.10">
    <property type="entry name" value="Tetracycline Repressor, domain 2"/>
    <property type="match status" value="1"/>
</dbReference>
<protein>
    <recommendedName>
        <fullName evidence="6">HTH tetR-type domain-containing protein</fullName>
    </recommendedName>
</protein>
<evidence type="ECO:0000313" key="8">
    <source>
        <dbReference type="Proteomes" id="UP001596175"/>
    </source>
</evidence>
<evidence type="ECO:0000256" key="4">
    <source>
        <dbReference type="PROSITE-ProRule" id="PRU00335"/>
    </source>
</evidence>
<name>A0ABV9ZED3_9PSEU</name>
<dbReference type="PANTHER" id="PTHR47506:SF1">
    <property type="entry name" value="HTH-TYPE TRANSCRIPTIONAL REGULATOR YJDC"/>
    <property type="match status" value="1"/>
</dbReference>
<dbReference type="SUPFAM" id="SSF48498">
    <property type="entry name" value="Tetracyclin repressor-like, C-terminal domain"/>
    <property type="match status" value="1"/>
</dbReference>
<keyword evidence="3" id="KW-0804">Transcription</keyword>
<evidence type="ECO:0000256" key="2">
    <source>
        <dbReference type="ARBA" id="ARBA00023125"/>
    </source>
</evidence>
<reference evidence="8" key="1">
    <citation type="journal article" date="2019" name="Int. J. Syst. Evol. Microbiol.">
        <title>The Global Catalogue of Microorganisms (GCM) 10K type strain sequencing project: providing services to taxonomists for standard genome sequencing and annotation.</title>
        <authorList>
            <consortium name="The Broad Institute Genomics Platform"/>
            <consortium name="The Broad Institute Genome Sequencing Center for Infectious Disease"/>
            <person name="Wu L."/>
            <person name="Ma J."/>
        </authorList>
    </citation>
    <scope>NUCLEOTIDE SEQUENCE [LARGE SCALE GENOMIC DNA]</scope>
    <source>
        <strain evidence="8">XZYJ18</strain>
    </source>
</reference>
<dbReference type="PANTHER" id="PTHR47506">
    <property type="entry name" value="TRANSCRIPTIONAL REGULATORY PROTEIN"/>
    <property type="match status" value="1"/>
</dbReference>
<organism evidence="7 8">
    <name type="scientific">Actinomycetospora rhizophila</name>
    <dbReference type="NCBI Taxonomy" id="1416876"/>
    <lineage>
        <taxon>Bacteria</taxon>
        <taxon>Bacillati</taxon>
        <taxon>Actinomycetota</taxon>
        <taxon>Actinomycetes</taxon>
        <taxon>Pseudonocardiales</taxon>
        <taxon>Pseudonocardiaceae</taxon>
        <taxon>Actinomycetospora</taxon>
    </lineage>
</organism>
<evidence type="ECO:0000259" key="6">
    <source>
        <dbReference type="PROSITE" id="PS50977"/>
    </source>
</evidence>
<feature type="DNA-binding region" description="H-T-H motif" evidence="4">
    <location>
        <begin position="44"/>
        <end position="63"/>
    </location>
</feature>
<keyword evidence="8" id="KW-1185">Reference proteome</keyword>
<feature type="region of interest" description="Disordered" evidence="5">
    <location>
        <begin position="1"/>
        <end position="21"/>
    </location>
</feature>
<comment type="caution">
    <text evidence="7">The sequence shown here is derived from an EMBL/GenBank/DDBJ whole genome shotgun (WGS) entry which is preliminary data.</text>
</comment>
<feature type="domain" description="HTH tetR-type" evidence="6">
    <location>
        <begin position="21"/>
        <end position="81"/>
    </location>
</feature>
<dbReference type="SUPFAM" id="SSF46689">
    <property type="entry name" value="Homeodomain-like"/>
    <property type="match status" value="1"/>
</dbReference>
<evidence type="ECO:0000313" key="7">
    <source>
        <dbReference type="EMBL" id="MFC5139943.1"/>
    </source>
</evidence>
<gene>
    <name evidence="7" type="ORF">ACFPK1_17015</name>
</gene>
<keyword evidence="2 4" id="KW-0238">DNA-binding</keyword>
<dbReference type="Proteomes" id="UP001596175">
    <property type="component" value="Unassembled WGS sequence"/>
</dbReference>
<sequence>MASEAVPATESPRVPQQARSRATRRALLAAAGERFAAQGFHGTALTDLLGDGVPTKGALYFHFASKHAVAEALVEAMSESWDQVPPAVRRASADGLEALVLLTDAVITRLDDPITRGAGRLLRDRVVASPTLAEVSAWWRDEARELLAEAETEGLLRPEADPAWVADEIVAGFAGRATVSGADGDALWELMNEFWAGFLPLVATADWSRRWAARPWRERCRPVGVGPHDIDDLEIHPVGD</sequence>
<dbReference type="EMBL" id="JBHSKG010000008">
    <property type="protein sequence ID" value="MFC5139943.1"/>
    <property type="molecule type" value="Genomic_DNA"/>
</dbReference>
<evidence type="ECO:0000256" key="5">
    <source>
        <dbReference type="SAM" id="MobiDB-lite"/>
    </source>
</evidence>
<dbReference type="PROSITE" id="PS50977">
    <property type="entry name" value="HTH_TETR_2"/>
    <property type="match status" value="1"/>
</dbReference>